<reference evidence="1" key="2">
    <citation type="submission" date="2022-01" db="EMBL/GenBank/DDBJ databases">
        <authorList>
            <person name="Yamashiro T."/>
            <person name="Shiraishi A."/>
            <person name="Satake H."/>
            <person name="Nakayama K."/>
        </authorList>
    </citation>
    <scope>NUCLEOTIDE SEQUENCE</scope>
</reference>
<proteinExistence type="predicted"/>
<sequence length="177" mass="20695">MCSSWQSRMLLYIQGKEHGRMILNLVKEGPLDWGTIEADGVTKPKTYEELSKKEKHQVDCDLKATNIVLQGLPPDVYSLVNHRNVAKEIWDKVKLLMKGTKLSQQERKCKMYNEFDRFASIKVQVNTKFLNNLQPKWRKCVTDVNLAKDLHTSNYDQVYAYLNQHEAHANEVRVMRE</sequence>
<name>A0ABQ5GN92_9ASTR</name>
<reference evidence="1" key="1">
    <citation type="journal article" date="2022" name="Int. J. Mol. Sci.">
        <title>Draft Genome of Tanacetum Coccineum: Genomic Comparison of Closely Related Tanacetum-Family Plants.</title>
        <authorList>
            <person name="Yamashiro T."/>
            <person name="Shiraishi A."/>
            <person name="Nakayama K."/>
            <person name="Satake H."/>
        </authorList>
    </citation>
    <scope>NUCLEOTIDE SEQUENCE</scope>
</reference>
<dbReference type="EMBL" id="BQNB010018684">
    <property type="protein sequence ID" value="GJT77128.1"/>
    <property type="molecule type" value="Genomic_DNA"/>
</dbReference>
<keyword evidence="2" id="KW-1185">Reference proteome</keyword>
<protein>
    <recommendedName>
        <fullName evidence="3">Integrase, catalytic region, zinc finger, CCHC-type, peptidase aspartic, catalytic</fullName>
    </recommendedName>
</protein>
<organism evidence="1 2">
    <name type="scientific">Tanacetum coccineum</name>
    <dbReference type="NCBI Taxonomy" id="301880"/>
    <lineage>
        <taxon>Eukaryota</taxon>
        <taxon>Viridiplantae</taxon>
        <taxon>Streptophyta</taxon>
        <taxon>Embryophyta</taxon>
        <taxon>Tracheophyta</taxon>
        <taxon>Spermatophyta</taxon>
        <taxon>Magnoliopsida</taxon>
        <taxon>eudicotyledons</taxon>
        <taxon>Gunneridae</taxon>
        <taxon>Pentapetalae</taxon>
        <taxon>asterids</taxon>
        <taxon>campanulids</taxon>
        <taxon>Asterales</taxon>
        <taxon>Asteraceae</taxon>
        <taxon>Asteroideae</taxon>
        <taxon>Anthemideae</taxon>
        <taxon>Anthemidinae</taxon>
        <taxon>Tanacetum</taxon>
    </lineage>
</organism>
<gene>
    <name evidence="1" type="ORF">Tco_1043853</name>
</gene>
<comment type="caution">
    <text evidence="1">The sequence shown here is derived from an EMBL/GenBank/DDBJ whole genome shotgun (WGS) entry which is preliminary data.</text>
</comment>
<evidence type="ECO:0008006" key="3">
    <source>
        <dbReference type="Google" id="ProtNLM"/>
    </source>
</evidence>
<evidence type="ECO:0000313" key="1">
    <source>
        <dbReference type="EMBL" id="GJT77128.1"/>
    </source>
</evidence>
<accession>A0ABQ5GN92</accession>
<dbReference type="Proteomes" id="UP001151760">
    <property type="component" value="Unassembled WGS sequence"/>
</dbReference>
<evidence type="ECO:0000313" key="2">
    <source>
        <dbReference type="Proteomes" id="UP001151760"/>
    </source>
</evidence>